<keyword evidence="1" id="KW-1133">Transmembrane helix</keyword>
<dbReference type="Proteomes" id="UP000185557">
    <property type="component" value="Unassembled WGS sequence"/>
</dbReference>
<name>A0A1U7J366_9CYAN</name>
<evidence type="ECO:0000313" key="3">
    <source>
        <dbReference type="Proteomes" id="UP000185557"/>
    </source>
</evidence>
<accession>A0A1U7J366</accession>
<keyword evidence="1" id="KW-0472">Membrane</keyword>
<feature type="transmembrane region" description="Helical" evidence="1">
    <location>
        <begin position="135"/>
        <end position="155"/>
    </location>
</feature>
<feature type="transmembrane region" description="Helical" evidence="1">
    <location>
        <begin position="161"/>
        <end position="180"/>
    </location>
</feature>
<keyword evidence="3" id="KW-1185">Reference proteome</keyword>
<reference evidence="2 3" key="1">
    <citation type="submission" date="2016-11" db="EMBL/GenBank/DDBJ databases">
        <title>Draft Genome Sequences of Nine Cyanobacterial Strains from Diverse Habitats.</title>
        <authorList>
            <person name="Zhu T."/>
            <person name="Hou S."/>
            <person name="Lu X."/>
            <person name="Hess W.R."/>
        </authorList>
    </citation>
    <scope>NUCLEOTIDE SEQUENCE [LARGE SCALE GENOMIC DNA]</scope>
    <source>
        <strain evidence="2 3">NIES-30</strain>
    </source>
</reference>
<organism evidence="2 3">
    <name type="scientific">Phormidium tenue NIES-30</name>
    <dbReference type="NCBI Taxonomy" id="549789"/>
    <lineage>
        <taxon>Bacteria</taxon>
        <taxon>Bacillati</taxon>
        <taxon>Cyanobacteriota</taxon>
        <taxon>Cyanophyceae</taxon>
        <taxon>Oscillatoriophycideae</taxon>
        <taxon>Oscillatoriales</taxon>
        <taxon>Oscillatoriaceae</taxon>
        <taxon>Phormidium</taxon>
    </lineage>
</organism>
<feature type="transmembrane region" description="Helical" evidence="1">
    <location>
        <begin position="34"/>
        <end position="55"/>
    </location>
</feature>
<dbReference type="OrthoDB" id="572431at2"/>
<evidence type="ECO:0000313" key="2">
    <source>
        <dbReference type="EMBL" id="OKH46598.1"/>
    </source>
</evidence>
<protein>
    <submittedName>
        <fullName evidence="2">Uncharacterized protein</fullName>
    </submittedName>
</protein>
<dbReference type="RefSeq" id="WP_073609429.1">
    <property type="nucleotide sequence ID" value="NZ_MRCG01000012.1"/>
</dbReference>
<gene>
    <name evidence="2" type="ORF">NIES30_16000</name>
</gene>
<dbReference type="AlphaFoldDB" id="A0A1U7J366"/>
<sequence>MEPEQRLDYLYKEYVRLSQQAEEYIQSAFEDLKLMGVIGATIALWKPIVDFIVLAKPEFDASGLLFLGFLCLLLIIAIIGFWNLIKQSFIIFFADNLQSYEEEIRKELSVTEGSGVFGLNLEKEAKLLQSYRSTFAAFLSVFALATTFIPFLILISLSVTYALIYLALSFVLFGTYFRVLKKSTRRFLKH</sequence>
<dbReference type="EMBL" id="MRCG01000012">
    <property type="protein sequence ID" value="OKH46598.1"/>
    <property type="molecule type" value="Genomic_DNA"/>
</dbReference>
<comment type="caution">
    <text evidence="2">The sequence shown here is derived from an EMBL/GenBank/DDBJ whole genome shotgun (WGS) entry which is preliminary data.</text>
</comment>
<feature type="transmembrane region" description="Helical" evidence="1">
    <location>
        <begin position="61"/>
        <end position="85"/>
    </location>
</feature>
<proteinExistence type="predicted"/>
<keyword evidence="1" id="KW-0812">Transmembrane</keyword>
<evidence type="ECO:0000256" key="1">
    <source>
        <dbReference type="SAM" id="Phobius"/>
    </source>
</evidence>